<keyword evidence="5" id="KW-1185">Reference proteome</keyword>
<dbReference type="OrthoDB" id="78947at2759"/>
<proteinExistence type="inferred from homology"/>
<dbReference type="InterPro" id="IPR036249">
    <property type="entry name" value="Thioredoxin-like_sf"/>
</dbReference>
<dbReference type="InterPro" id="IPR010357">
    <property type="entry name" value="TXNDC17_dom"/>
</dbReference>
<comment type="caution">
    <text evidence="4">The sequence shown here is derived from an EMBL/GenBank/DDBJ whole genome shotgun (WGS) entry which is preliminary data.</text>
</comment>
<dbReference type="Proteomes" id="UP000031036">
    <property type="component" value="Unassembled WGS sequence"/>
</dbReference>
<evidence type="ECO:0000256" key="1">
    <source>
        <dbReference type="ARBA" id="ARBA00008987"/>
    </source>
</evidence>
<accession>A0A0B2VZH2</accession>
<gene>
    <name evidence="4" type="primary">TXNDC17</name>
    <name evidence="4" type="ORF">Tcan_07817</name>
</gene>
<dbReference type="GO" id="GO:0005829">
    <property type="term" value="C:cytosol"/>
    <property type="evidence" value="ECO:0007669"/>
    <property type="project" value="TreeGrafter"/>
</dbReference>
<evidence type="ECO:0000313" key="5">
    <source>
        <dbReference type="Proteomes" id="UP000031036"/>
    </source>
</evidence>
<evidence type="ECO:0000313" key="4">
    <source>
        <dbReference type="EMBL" id="KHN86804.1"/>
    </source>
</evidence>
<sequence length="173" mass="19758">MVFGGLEALKSKELRRLFDERRCLWSTLYVSLEGLIAKFDMVLEKITLEGYDALKKVLEGSKTRTVILFTGSKDSASGRSWCPDCVQAEPVIGKVMHELSTSSFAEQNNMRYIECSVGPREYWKDPKNSFRIDEKLKISCIPTLLEYGVKGKKLVESQLTNEVLVKEFFVEDE</sequence>
<dbReference type="OMA" id="HAIYKLT"/>
<name>A0A0B2VZH2_TOXCA</name>
<comment type="similarity">
    <text evidence="1">Belongs to the thioredoxin family.</text>
</comment>
<feature type="domain" description="Thioredoxin" evidence="3">
    <location>
        <begin position="50"/>
        <end position="171"/>
    </location>
</feature>
<evidence type="ECO:0000259" key="3">
    <source>
        <dbReference type="Pfam" id="PF06110"/>
    </source>
</evidence>
<dbReference type="PANTHER" id="PTHR12452">
    <property type="entry name" value="42-9-9 PROTEIN-RELATED"/>
    <property type="match status" value="1"/>
</dbReference>
<dbReference type="GO" id="GO:0047134">
    <property type="term" value="F:protein-disulfide reductase [NAD(P)H] activity"/>
    <property type="evidence" value="ECO:0007669"/>
    <property type="project" value="InterPro"/>
</dbReference>
<dbReference type="EMBL" id="JPKZ01000517">
    <property type="protein sequence ID" value="KHN86804.1"/>
    <property type="molecule type" value="Genomic_DNA"/>
</dbReference>
<dbReference type="InterPro" id="IPR045108">
    <property type="entry name" value="TXNDC17-like"/>
</dbReference>
<dbReference type="Pfam" id="PF06110">
    <property type="entry name" value="TXD17-like_Trx"/>
    <property type="match status" value="1"/>
</dbReference>
<organism evidence="4 5">
    <name type="scientific">Toxocara canis</name>
    <name type="common">Canine roundworm</name>
    <dbReference type="NCBI Taxonomy" id="6265"/>
    <lineage>
        <taxon>Eukaryota</taxon>
        <taxon>Metazoa</taxon>
        <taxon>Ecdysozoa</taxon>
        <taxon>Nematoda</taxon>
        <taxon>Chromadorea</taxon>
        <taxon>Rhabditida</taxon>
        <taxon>Spirurina</taxon>
        <taxon>Ascaridomorpha</taxon>
        <taxon>Ascaridoidea</taxon>
        <taxon>Toxocaridae</taxon>
        <taxon>Toxocara</taxon>
    </lineage>
</organism>
<dbReference type="AlphaFoldDB" id="A0A0B2VZH2"/>
<dbReference type="PANTHER" id="PTHR12452:SF0">
    <property type="entry name" value="THIOREDOXIN DOMAIN-CONTAINING PROTEIN 17"/>
    <property type="match status" value="1"/>
</dbReference>
<dbReference type="Gene3D" id="3.40.30.10">
    <property type="entry name" value="Glutaredoxin"/>
    <property type="match status" value="1"/>
</dbReference>
<evidence type="ECO:0000256" key="2">
    <source>
        <dbReference type="ARBA" id="ARBA00016949"/>
    </source>
</evidence>
<dbReference type="STRING" id="6265.A0A0B2VZH2"/>
<reference evidence="4 5" key="1">
    <citation type="submission" date="2014-11" db="EMBL/GenBank/DDBJ databases">
        <title>Genetic blueprint of the zoonotic pathogen Toxocara canis.</title>
        <authorList>
            <person name="Zhu X.-Q."/>
            <person name="Korhonen P.K."/>
            <person name="Cai H."/>
            <person name="Young N.D."/>
            <person name="Nejsum P."/>
            <person name="von Samson-Himmelstjerna G."/>
            <person name="Boag P.R."/>
            <person name="Tan P."/>
            <person name="Li Q."/>
            <person name="Min J."/>
            <person name="Yang Y."/>
            <person name="Wang X."/>
            <person name="Fang X."/>
            <person name="Hall R.S."/>
            <person name="Hofmann A."/>
            <person name="Sternberg P.W."/>
            <person name="Jex A.R."/>
            <person name="Gasser R.B."/>
        </authorList>
    </citation>
    <scope>NUCLEOTIDE SEQUENCE [LARGE SCALE GENOMIC DNA]</scope>
    <source>
        <strain evidence="4">PN_DK_2014</strain>
    </source>
</reference>
<dbReference type="SUPFAM" id="SSF52833">
    <property type="entry name" value="Thioredoxin-like"/>
    <property type="match status" value="1"/>
</dbReference>
<protein>
    <recommendedName>
        <fullName evidence="2">Thioredoxin domain-containing protein 17</fullName>
    </recommendedName>
</protein>